<dbReference type="InterPro" id="IPR052934">
    <property type="entry name" value="Methyl-DNA_Rec/Restrict_Enz"/>
</dbReference>
<dbReference type="OrthoDB" id="9781481at2"/>
<dbReference type="EMBL" id="RRCO01000004">
    <property type="protein sequence ID" value="RRJ25270.1"/>
    <property type="molecule type" value="Genomic_DNA"/>
</dbReference>
<accession>A0A3P3QY14</accession>
<dbReference type="PANTHER" id="PTHR37291:SF1">
    <property type="entry name" value="TYPE IV METHYL-DIRECTED RESTRICTION ENZYME ECOKMCRB SUBUNIT"/>
    <property type="match status" value="1"/>
</dbReference>
<dbReference type="InterPro" id="IPR027417">
    <property type="entry name" value="P-loop_NTPase"/>
</dbReference>
<comment type="caution">
    <text evidence="2">The sequence shown here is derived from an EMBL/GenBank/DDBJ whole genome shotgun (WGS) entry which is preliminary data.</text>
</comment>
<protein>
    <recommendedName>
        <fullName evidence="1">ATPase dynein-related AAA domain-containing protein</fullName>
    </recommendedName>
</protein>
<gene>
    <name evidence="2" type="ORF">EHV10_10260</name>
</gene>
<sequence>MYFFTSETIAQANKQISYLDAKVGGLLCILSCLDKEIEENLNYTINGTLLRKQLSMVFDKTPRDSFDNVKSSYIIFAKDWVTTFFRRYIKTKIDLTACSVFFLRRNGFERECTEEEVVKIFIDRFNLKPFADKWFFEGKKIELEYNQTDVEDNQSGFYSMMKYNNDFKSILFNSVIQKSAADLKAAGQIQTLYSGSGVQTCFLLSDEPLDHYYIMRNSNNSKTEEDEDISSDVLNHNLFGIHIKEKNTALSEENPHICIGWSVLGDLSSVSTKEELADIFAKEWPEAKSRAQGQNVGQVWRFVNDMQIGDYVVFADGNVFHIGKIESDYYYDDAIGDDQSLDYKNSRKVVWLKKNIQRSEISYSLHHSLMTAMSVWTMNDYRAAIANLLNGTYIKDQDDAETEIEISSIRFSTGYQSKFARNRIVFGAPGTGKSFTINKERKELLGSDNETDYERVTFHPDYSYANFVGTYKPVPSIDSEGKDTITYAYVPGPFMRVYVNALKNSREDLTKPYLLIIEEINRANVAAVFGDIFQLLDMEGNVSEYPIQASEDIKAYLAKELGGVPSDYSKIRIPDNMFIWATMNSADQGVFPMDTAFKRRWDFTYLGINDSDEDIQGKYVEVGSIEKQHIEWNSLRKAINDYLASEKINEDKQLGPYFISRDIVVPQNGDKMDSKRFCDVFKHKVLMYLFDDAAKQKRNRLFEGYRGDKTRYSEICKGFDEQGIGIFNAAIQNQVEVVDLVTNSIELDENDMYKSEE</sequence>
<dbReference type="RefSeq" id="WP_128674571.1">
    <property type="nucleotide sequence ID" value="NZ_RRCO01000004.1"/>
</dbReference>
<dbReference type="InterPro" id="IPR011704">
    <property type="entry name" value="ATPase_dyneun-rel_AAA"/>
</dbReference>
<dbReference type="Proteomes" id="UP000272490">
    <property type="component" value="Unassembled WGS sequence"/>
</dbReference>
<proteinExistence type="predicted"/>
<dbReference type="Gene3D" id="3.40.50.300">
    <property type="entry name" value="P-loop containing nucleotide triphosphate hydrolases"/>
    <property type="match status" value="1"/>
</dbReference>
<evidence type="ECO:0000259" key="1">
    <source>
        <dbReference type="Pfam" id="PF07728"/>
    </source>
</evidence>
<name>A0A3P3QY14_9FIRM</name>
<keyword evidence="3" id="KW-1185">Reference proteome</keyword>
<dbReference type="GO" id="GO:0005524">
    <property type="term" value="F:ATP binding"/>
    <property type="evidence" value="ECO:0007669"/>
    <property type="project" value="InterPro"/>
</dbReference>
<dbReference type="AlphaFoldDB" id="A0A3P3QY14"/>
<dbReference type="PANTHER" id="PTHR37291">
    <property type="entry name" value="5-METHYLCYTOSINE-SPECIFIC RESTRICTION ENZYME B"/>
    <property type="match status" value="1"/>
</dbReference>
<evidence type="ECO:0000313" key="3">
    <source>
        <dbReference type="Proteomes" id="UP000272490"/>
    </source>
</evidence>
<organism evidence="2 3">
    <name type="scientific">Lachnoanaerobaculum gingivalis</name>
    <dbReference type="NCBI Taxonomy" id="2490855"/>
    <lineage>
        <taxon>Bacteria</taxon>
        <taxon>Bacillati</taxon>
        <taxon>Bacillota</taxon>
        <taxon>Clostridia</taxon>
        <taxon>Lachnospirales</taxon>
        <taxon>Lachnospiraceae</taxon>
        <taxon>Lachnoanaerobaculum</taxon>
    </lineage>
</organism>
<feature type="domain" description="ATPase dynein-related AAA" evidence="1">
    <location>
        <begin position="424"/>
        <end position="600"/>
    </location>
</feature>
<dbReference type="GO" id="GO:0016887">
    <property type="term" value="F:ATP hydrolysis activity"/>
    <property type="evidence" value="ECO:0007669"/>
    <property type="project" value="InterPro"/>
</dbReference>
<dbReference type="SUPFAM" id="SSF52540">
    <property type="entry name" value="P-loop containing nucleoside triphosphate hydrolases"/>
    <property type="match status" value="1"/>
</dbReference>
<dbReference type="Pfam" id="PF07728">
    <property type="entry name" value="AAA_5"/>
    <property type="match status" value="1"/>
</dbReference>
<evidence type="ECO:0000313" key="2">
    <source>
        <dbReference type="EMBL" id="RRJ25270.1"/>
    </source>
</evidence>
<reference evidence="2 3" key="1">
    <citation type="submission" date="2018-11" db="EMBL/GenBank/DDBJ databases">
        <title>Genome sequencing of Lachnoanaerobaculum sp. KCOM 2030 (= ChDC B114).</title>
        <authorList>
            <person name="Kook J.-K."/>
            <person name="Park S.-N."/>
            <person name="Lim Y.K."/>
        </authorList>
    </citation>
    <scope>NUCLEOTIDE SEQUENCE [LARGE SCALE GENOMIC DNA]</scope>
    <source>
        <strain evidence="2 3">KCOM 2030</strain>
    </source>
</reference>